<proteinExistence type="predicted"/>
<accession>A0ABV0BPY6</accession>
<name>A0ABV0BPY6_9SPHI</name>
<dbReference type="EMBL" id="JBDJNQ010000002">
    <property type="protein sequence ID" value="MEN5376652.1"/>
    <property type="molecule type" value="Genomic_DNA"/>
</dbReference>
<sequence>MGLVLYYKRLESGTFATPKNELGTGLQWSDLALMMEGIPVMKSIQKKASLFILKISFD</sequence>
<dbReference type="InterPro" id="IPR008878">
    <property type="entry name" value="Transposase_IS66_Orf2"/>
</dbReference>
<dbReference type="Proteomes" id="UP001409291">
    <property type="component" value="Unassembled WGS sequence"/>
</dbReference>
<dbReference type="Pfam" id="PF05717">
    <property type="entry name" value="TnpB_IS66"/>
    <property type="match status" value="1"/>
</dbReference>
<dbReference type="RefSeq" id="WP_346580842.1">
    <property type="nucleotide sequence ID" value="NZ_JBDJLH010000003.1"/>
</dbReference>
<organism evidence="1 2">
    <name type="scientific">Sphingobacterium kitahiroshimense</name>
    <dbReference type="NCBI Taxonomy" id="470446"/>
    <lineage>
        <taxon>Bacteria</taxon>
        <taxon>Pseudomonadati</taxon>
        <taxon>Bacteroidota</taxon>
        <taxon>Sphingobacteriia</taxon>
        <taxon>Sphingobacteriales</taxon>
        <taxon>Sphingobacteriaceae</taxon>
        <taxon>Sphingobacterium</taxon>
    </lineage>
</organism>
<protein>
    <submittedName>
        <fullName evidence="1">IS66 family insertion sequence element accessory protein TnpB</fullName>
    </submittedName>
</protein>
<evidence type="ECO:0000313" key="1">
    <source>
        <dbReference type="EMBL" id="MEN5376652.1"/>
    </source>
</evidence>
<evidence type="ECO:0000313" key="2">
    <source>
        <dbReference type="Proteomes" id="UP001409291"/>
    </source>
</evidence>
<gene>
    <name evidence="1" type="primary">tnpB</name>
    <name evidence="1" type="ORF">ABE541_05195</name>
</gene>
<reference evidence="1 2" key="1">
    <citation type="submission" date="2024-04" db="EMBL/GenBank/DDBJ databases">
        <title>WGS of bacteria from Torrens River.</title>
        <authorList>
            <person name="Wyrsch E.R."/>
            <person name="Drigo B."/>
        </authorList>
    </citation>
    <scope>NUCLEOTIDE SEQUENCE [LARGE SCALE GENOMIC DNA]</scope>
    <source>
        <strain evidence="1 2">TWI391</strain>
    </source>
</reference>
<comment type="caution">
    <text evidence="1">The sequence shown here is derived from an EMBL/GenBank/DDBJ whole genome shotgun (WGS) entry which is preliminary data.</text>
</comment>
<keyword evidence="2" id="KW-1185">Reference proteome</keyword>